<evidence type="ECO:0000313" key="3">
    <source>
        <dbReference type="EMBL" id="SDP91561.1"/>
    </source>
</evidence>
<proteinExistence type="predicted"/>
<gene>
    <name evidence="3" type="ORF">SAMN05216565_11243</name>
</gene>
<evidence type="ECO:0000256" key="1">
    <source>
        <dbReference type="SAM" id="MobiDB-lite"/>
    </source>
</evidence>
<accession>A0A1H0WLW6</accession>
<dbReference type="Proteomes" id="UP000199159">
    <property type="component" value="Unassembled WGS sequence"/>
</dbReference>
<sequence length="151" mass="15965">MKRFSKSIGVLMVVLSLVLALAACGGDSAKESSAKESSEGSKSSEKKEVVVPEGEAEIVFTGGTSAAFGQMDATLDLYDGGTAILTTAYAKRETVFDGSWSMSEDQNTISLNINDNDGTSWEAVKGDDGTYAFEYKTFDGKGEAVIPFTTK</sequence>
<dbReference type="EMBL" id="FNJU01000012">
    <property type="protein sequence ID" value="SDP91561.1"/>
    <property type="molecule type" value="Genomic_DNA"/>
</dbReference>
<dbReference type="RefSeq" id="WP_090857985.1">
    <property type="nucleotide sequence ID" value="NZ_FNJU01000012.1"/>
</dbReference>
<organism evidence="3 4">
    <name type="scientific">Litchfieldia salsa</name>
    <dbReference type="NCBI Taxonomy" id="930152"/>
    <lineage>
        <taxon>Bacteria</taxon>
        <taxon>Bacillati</taxon>
        <taxon>Bacillota</taxon>
        <taxon>Bacilli</taxon>
        <taxon>Bacillales</taxon>
        <taxon>Bacillaceae</taxon>
        <taxon>Litchfieldia</taxon>
    </lineage>
</organism>
<dbReference type="AlphaFoldDB" id="A0A1H0WLW6"/>
<dbReference type="PROSITE" id="PS51257">
    <property type="entry name" value="PROKAR_LIPOPROTEIN"/>
    <property type="match status" value="1"/>
</dbReference>
<feature type="signal peptide" evidence="2">
    <location>
        <begin position="1"/>
        <end position="22"/>
    </location>
</feature>
<evidence type="ECO:0000313" key="4">
    <source>
        <dbReference type="Proteomes" id="UP000199159"/>
    </source>
</evidence>
<dbReference type="OrthoDB" id="9962042at2"/>
<evidence type="ECO:0000256" key="2">
    <source>
        <dbReference type="SAM" id="SignalP"/>
    </source>
</evidence>
<feature type="chain" id="PRO_5039560171" evidence="2">
    <location>
        <begin position="23"/>
        <end position="151"/>
    </location>
</feature>
<keyword evidence="4" id="KW-1185">Reference proteome</keyword>
<protein>
    <submittedName>
        <fullName evidence="3">Uncharacterized protein</fullName>
    </submittedName>
</protein>
<feature type="region of interest" description="Disordered" evidence="1">
    <location>
        <begin position="30"/>
        <end position="50"/>
    </location>
</feature>
<reference evidence="4" key="1">
    <citation type="submission" date="2016-10" db="EMBL/GenBank/DDBJ databases">
        <authorList>
            <person name="Varghese N."/>
            <person name="Submissions S."/>
        </authorList>
    </citation>
    <scope>NUCLEOTIDE SEQUENCE [LARGE SCALE GENOMIC DNA]</scope>
    <source>
        <strain evidence="4">IBRC-M10078</strain>
    </source>
</reference>
<name>A0A1H0WLW6_9BACI</name>
<keyword evidence="2" id="KW-0732">Signal</keyword>